<feature type="region of interest" description="Disordered" evidence="7">
    <location>
        <begin position="353"/>
        <end position="413"/>
    </location>
</feature>
<keyword evidence="8" id="KW-0812">Transmembrane</keyword>
<dbReference type="SMART" id="SM00906">
    <property type="entry name" value="Fungal_trans"/>
    <property type="match status" value="1"/>
</dbReference>
<dbReference type="STRING" id="1229665.N1S1D9"/>
<feature type="compositionally biased region" description="Basic and acidic residues" evidence="7">
    <location>
        <begin position="1"/>
        <end position="18"/>
    </location>
</feature>
<dbReference type="CDD" id="cd00067">
    <property type="entry name" value="GAL4"/>
    <property type="match status" value="1"/>
</dbReference>
<dbReference type="AlphaFoldDB" id="N1S1D9"/>
<dbReference type="GO" id="GO:0000981">
    <property type="term" value="F:DNA-binding transcription factor activity, RNA polymerase II-specific"/>
    <property type="evidence" value="ECO:0007669"/>
    <property type="project" value="InterPro"/>
</dbReference>
<comment type="similarity">
    <text evidence="6">Belongs to the xlnR/xlr1 family.</text>
</comment>
<evidence type="ECO:0000256" key="8">
    <source>
        <dbReference type="SAM" id="Phobius"/>
    </source>
</evidence>
<evidence type="ECO:0000313" key="11">
    <source>
        <dbReference type="Proteomes" id="UP000016929"/>
    </source>
</evidence>
<evidence type="ECO:0000313" key="10">
    <source>
        <dbReference type="EMBL" id="EMT72668.1"/>
    </source>
</evidence>
<dbReference type="Pfam" id="PF04082">
    <property type="entry name" value="Fungal_trans"/>
    <property type="match status" value="1"/>
</dbReference>
<reference evidence="11" key="1">
    <citation type="submission" date="2012-09" db="EMBL/GenBank/DDBJ databases">
        <title>Genome sequencing and comparative transcriptomics of race 1 and race 4 of banana pathogen: Fusarium oxysporum f. sp. cubense.</title>
        <authorList>
            <person name="Fang X."/>
            <person name="Huang J."/>
        </authorList>
    </citation>
    <scope>NUCLEOTIDE SEQUENCE [LARGE SCALE GENOMIC DNA]</scope>
    <source>
        <strain evidence="11">race 4</strain>
    </source>
</reference>
<dbReference type="EMBL" id="KB726264">
    <property type="protein sequence ID" value="EMT72668.1"/>
    <property type="molecule type" value="Genomic_DNA"/>
</dbReference>
<keyword evidence="5" id="KW-0539">Nucleus</keyword>
<proteinExistence type="inferred from homology"/>
<evidence type="ECO:0000256" key="2">
    <source>
        <dbReference type="ARBA" id="ARBA00023015"/>
    </source>
</evidence>
<keyword evidence="11" id="KW-1185">Reference proteome</keyword>
<feature type="compositionally biased region" description="Polar residues" evidence="7">
    <location>
        <begin position="369"/>
        <end position="399"/>
    </location>
</feature>
<dbReference type="HOGENOM" id="CLU_006123_0_1_1"/>
<feature type="compositionally biased region" description="Polar residues" evidence="7">
    <location>
        <begin position="73"/>
        <end position="103"/>
    </location>
</feature>
<keyword evidence="8" id="KW-1133">Transmembrane helix</keyword>
<keyword evidence="3" id="KW-0238">DNA-binding</keyword>
<feature type="region of interest" description="Disordered" evidence="7">
    <location>
        <begin position="862"/>
        <end position="890"/>
    </location>
</feature>
<dbReference type="InterPro" id="IPR001138">
    <property type="entry name" value="Zn2Cys6_DnaBD"/>
</dbReference>
<sequence length="1063" mass="118495">MDPHQNEPRQHAKRDPPSGRKRTRLACDRCSTLRVRCDGQQPWRGRKPKSANRVQQPQQDREFDSSEADCDLEQSTPHPRPEQSATYDGQESPGLPTNNQDTVSTHYSSSHSSHHDAVSLDMQADSITAPSFDQLYHVAGIQPSYPLPEFDLAVHHGAESVHESSTRERPSTATQNLPSRACRYKCLEPIIPLVHGIIDAKLVCELFELYFVEPGGSLFKCSSPYVLAHVMRKESLLRADNPRTCTPALLVTMLWVSAQTAESSLFLLPGQKAIVCEELRKLMMGLIQGRDRDVWNRTTSQYLSPSLRTLPTRVARWSSCERSGVCHYEQITNHKQDTEELTPEYTPVVVVKPQQDREFDSSEADCDLEQSTPHPRPEQSATYDGQESPGLPTNNQDTVSTHYSSSHSSHHDAVSLDMQADSITAPSFDQLYHVAGIQPSYPLPEFDLAVHHGAESVHESSTRERPSTATQNLPSRACRYKCLEPIIPLVHGIIDAKLVCELFELYFVEPGGSLFKCSSPYVLAHVMRKESLLRADNPRTCTPALLVTMLWVSAQTAESSLFLLPGQKAIVCEELRKLMMGLIQGRDRDVWNRTTSGPLVRDLEYATAGDQNRSEYHVGSASAVSPPVPLVDDVLMFILVTIVSSGGDFKTDCLRWWNKALRLSHNMGLNREDSPENSFTQSETSLCTSQTTSCGCRSCEASRTERRRAFWLIFCLDRHLALSFNAPLRILDDECQLYAPLSDEAWAALSTGRDPEDATLGSSSHSTMFGAPTRISGIGFFEYFLPLMTILGDVIQLHRQKSHPRFGNIRRPQVNGQEEEDDPATAMIEQVMVQCAQSITDLASAYQVDALDASAIPASQVRTPQCAISPQQSHGDHSRTSNSASHASSHRRHAQAQLVTAYSTFILHVLHVLLHGKWDAVSMLDNKDGWIPSVGFMKCASHAIAASDAMSRILACDPELSFMPYLFGIYLLHGSFILLLFADRMPQLGLNESVEKACEIIIRAHEVCVVTLSTEFQKRFRKVLRSTLYSVRSPATSNLEESKARRRALSLYRWNEGATGLAL</sequence>
<evidence type="ECO:0000256" key="1">
    <source>
        <dbReference type="ARBA" id="ARBA00022833"/>
    </source>
</evidence>
<evidence type="ECO:0000259" key="9">
    <source>
        <dbReference type="SMART" id="SM00906"/>
    </source>
</evidence>
<feature type="domain" description="Xylanolytic transcriptional activator regulatory" evidence="9">
    <location>
        <begin position="653"/>
        <end position="744"/>
    </location>
</feature>
<feature type="compositionally biased region" description="Polar residues" evidence="7">
    <location>
        <begin position="862"/>
        <end position="873"/>
    </location>
</feature>
<dbReference type="CDD" id="cd12148">
    <property type="entry name" value="fungal_TF_MHR"/>
    <property type="match status" value="1"/>
</dbReference>
<gene>
    <name evidence="10" type="ORF">FOC4_g10004144</name>
</gene>
<feature type="region of interest" description="Disordered" evidence="7">
    <location>
        <begin position="1"/>
        <end position="117"/>
    </location>
</feature>
<evidence type="ECO:0000256" key="5">
    <source>
        <dbReference type="ARBA" id="ARBA00023242"/>
    </source>
</evidence>
<dbReference type="GO" id="GO:0008270">
    <property type="term" value="F:zinc ion binding"/>
    <property type="evidence" value="ECO:0007669"/>
    <property type="project" value="InterPro"/>
</dbReference>
<dbReference type="PANTHER" id="PTHR47663:SF1">
    <property type="entry name" value="XYLANOLYTIC TRANSCRIPTIONAL ACTIVATOR XLNR-RELATED"/>
    <property type="match status" value="1"/>
</dbReference>
<protein>
    <submittedName>
        <fullName evidence="10">Xylanolytic transcriptional activator xlnR</fullName>
    </submittedName>
</protein>
<feature type="transmembrane region" description="Helical" evidence="8">
    <location>
        <begin position="962"/>
        <end position="982"/>
    </location>
</feature>
<evidence type="ECO:0000256" key="4">
    <source>
        <dbReference type="ARBA" id="ARBA00023163"/>
    </source>
</evidence>
<dbReference type="InterPro" id="IPR051439">
    <property type="entry name" value="XlnR/Xlr1"/>
</dbReference>
<keyword evidence="1" id="KW-0862">Zinc</keyword>
<organism evidence="10 11">
    <name type="scientific">Fusarium oxysporum f. sp. cubense (strain race 4)</name>
    <name type="common">Panama disease fungus</name>
    <dbReference type="NCBI Taxonomy" id="2502994"/>
    <lineage>
        <taxon>Eukaryota</taxon>
        <taxon>Fungi</taxon>
        <taxon>Dikarya</taxon>
        <taxon>Ascomycota</taxon>
        <taxon>Pezizomycotina</taxon>
        <taxon>Sordariomycetes</taxon>
        <taxon>Hypocreomycetidae</taxon>
        <taxon>Hypocreales</taxon>
        <taxon>Nectriaceae</taxon>
        <taxon>Fusarium</taxon>
        <taxon>Fusarium oxysporum species complex</taxon>
    </lineage>
</organism>
<reference evidence="11" key="2">
    <citation type="journal article" date="2014" name="PLoS ONE">
        <title>Genome and Transcriptome Analysis of the Fungal Pathogen Fusarium oxysporum f. sp. cubense Causing Banana Vascular Wilt Disease.</title>
        <authorList>
            <person name="Guo L."/>
            <person name="Han L."/>
            <person name="Yang L."/>
            <person name="Zeng H."/>
            <person name="Fan D."/>
            <person name="Zhu Y."/>
            <person name="Feng Y."/>
            <person name="Wang G."/>
            <person name="Peng C."/>
            <person name="Jiang X."/>
            <person name="Zhou D."/>
            <person name="Ni P."/>
            <person name="Liang C."/>
            <person name="Liu L."/>
            <person name="Wang J."/>
            <person name="Mao C."/>
            <person name="Fang X."/>
            <person name="Peng M."/>
            <person name="Huang J."/>
        </authorList>
    </citation>
    <scope>NUCLEOTIDE SEQUENCE [LARGE SCALE GENOMIC DNA]</scope>
    <source>
        <strain evidence="11">race 4</strain>
    </source>
</reference>
<keyword evidence="8" id="KW-0472">Membrane</keyword>
<accession>N1S1D9</accession>
<evidence type="ECO:0000256" key="6">
    <source>
        <dbReference type="ARBA" id="ARBA00037990"/>
    </source>
</evidence>
<keyword evidence="4" id="KW-0804">Transcription</keyword>
<dbReference type="PANTHER" id="PTHR47663">
    <property type="entry name" value="XYLANOLYTIC TRANSCRIPTIONAL ACTIVATOR XLNR-RELATED"/>
    <property type="match status" value="1"/>
</dbReference>
<dbReference type="InterPro" id="IPR007219">
    <property type="entry name" value="XnlR_reg_dom"/>
</dbReference>
<evidence type="ECO:0000256" key="3">
    <source>
        <dbReference type="ARBA" id="ARBA00023125"/>
    </source>
</evidence>
<name>N1S1D9_FUSC4</name>
<evidence type="ECO:0000256" key="7">
    <source>
        <dbReference type="SAM" id="MobiDB-lite"/>
    </source>
</evidence>
<dbReference type="GO" id="GO:0003677">
    <property type="term" value="F:DNA binding"/>
    <property type="evidence" value="ECO:0007669"/>
    <property type="project" value="UniProtKB-KW"/>
</dbReference>
<dbReference type="OrthoDB" id="5365785at2759"/>
<dbReference type="Proteomes" id="UP000016929">
    <property type="component" value="Unassembled WGS sequence"/>
</dbReference>
<keyword evidence="2" id="KW-0805">Transcription regulation</keyword>
<dbReference type="GO" id="GO:0006351">
    <property type="term" value="P:DNA-templated transcription"/>
    <property type="evidence" value="ECO:0007669"/>
    <property type="project" value="InterPro"/>
</dbReference>